<dbReference type="InterPro" id="IPR018114">
    <property type="entry name" value="TRYPSIN_HIS"/>
</dbReference>
<comment type="caution">
    <text evidence="9">The sequence shown here is derived from an EMBL/GenBank/DDBJ whole genome shotgun (WGS) entry which is preliminary data.</text>
</comment>
<feature type="compositionally biased region" description="Basic and acidic residues" evidence="7">
    <location>
        <begin position="754"/>
        <end position="772"/>
    </location>
</feature>
<dbReference type="SMART" id="SM00020">
    <property type="entry name" value="Tryp_SPc"/>
    <property type="match status" value="1"/>
</dbReference>
<feature type="non-terminal residue" evidence="9">
    <location>
        <position position="2035"/>
    </location>
</feature>
<evidence type="ECO:0000256" key="6">
    <source>
        <dbReference type="SAM" id="Coils"/>
    </source>
</evidence>
<dbReference type="GO" id="GO:0004866">
    <property type="term" value="F:endopeptidase inhibitor activity"/>
    <property type="evidence" value="ECO:0007669"/>
    <property type="project" value="InterPro"/>
</dbReference>
<keyword evidence="5" id="KW-0378">Hydrolase</keyword>
<evidence type="ECO:0000259" key="8">
    <source>
        <dbReference type="PROSITE" id="PS50240"/>
    </source>
</evidence>
<evidence type="ECO:0000256" key="1">
    <source>
        <dbReference type="ARBA" id="ARBA00022729"/>
    </source>
</evidence>
<keyword evidence="10" id="KW-1185">Reference proteome</keyword>
<evidence type="ECO:0000256" key="3">
    <source>
        <dbReference type="ARBA" id="ARBA00023157"/>
    </source>
</evidence>
<evidence type="ECO:0000256" key="5">
    <source>
        <dbReference type="RuleBase" id="RU363034"/>
    </source>
</evidence>
<gene>
    <name evidence="9" type="ORF">AFUS01_LOCUS32975</name>
</gene>
<keyword evidence="6" id="KW-0175">Coiled coil</keyword>
<name>A0A8J2PBX1_9HEXA</name>
<dbReference type="SMART" id="SM00192">
    <property type="entry name" value="LDLa"/>
    <property type="match status" value="1"/>
</dbReference>
<organism evidence="9 10">
    <name type="scientific">Allacma fusca</name>
    <dbReference type="NCBI Taxonomy" id="39272"/>
    <lineage>
        <taxon>Eukaryota</taxon>
        <taxon>Metazoa</taxon>
        <taxon>Ecdysozoa</taxon>
        <taxon>Arthropoda</taxon>
        <taxon>Hexapoda</taxon>
        <taxon>Collembola</taxon>
        <taxon>Symphypleona</taxon>
        <taxon>Sminthuridae</taxon>
        <taxon>Allacma</taxon>
    </lineage>
</organism>
<dbReference type="PROSITE" id="PS50240">
    <property type="entry name" value="TRYPSIN_DOM"/>
    <property type="match status" value="1"/>
</dbReference>
<dbReference type="PROSITE" id="PS00135">
    <property type="entry name" value="TRYPSIN_SER"/>
    <property type="match status" value="1"/>
</dbReference>
<dbReference type="InterPro" id="IPR001599">
    <property type="entry name" value="Macroglobln_a2"/>
</dbReference>
<dbReference type="Pfam" id="PF00057">
    <property type="entry name" value="Ldl_recept_a"/>
    <property type="match status" value="1"/>
</dbReference>
<keyword evidence="2" id="KW-0882">Thioester bond</keyword>
<feature type="region of interest" description="Disordered" evidence="7">
    <location>
        <begin position="1803"/>
        <end position="1881"/>
    </location>
</feature>
<keyword evidence="5" id="KW-0720">Serine protease</keyword>
<feature type="disulfide bond" evidence="4">
    <location>
        <begin position="1228"/>
        <end position="1243"/>
    </location>
</feature>
<reference evidence="9" key="1">
    <citation type="submission" date="2021-06" db="EMBL/GenBank/DDBJ databases">
        <authorList>
            <person name="Hodson N. C."/>
            <person name="Mongue J. A."/>
            <person name="Jaron S. K."/>
        </authorList>
    </citation>
    <scope>NUCLEOTIDE SEQUENCE</scope>
</reference>
<feature type="disulfide bond" evidence="4">
    <location>
        <begin position="1209"/>
        <end position="1221"/>
    </location>
</feature>
<keyword evidence="5" id="KW-0645">Protease</keyword>
<feature type="non-terminal residue" evidence="9">
    <location>
        <position position="1"/>
    </location>
</feature>
<keyword evidence="3 4" id="KW-1015">Disulfide bond</keyword>
<dbReference type="FunFam" id="2.40.10.10:FF:000068">
    <property type="entry name" value="transmembrane protease serine 2"/>
    <property type="match status" value="1"/>
</dbReference>
<proteinExistence type="predicted"/>
<dbReference type="Pfam" id="PF00089">
    <property type="entry name" value="Trypsin"/>
    <property type="match status" value="1"/>
</dbReference>
<dbReference type="GO" id="GO:0006508">
    <property type="term" value="P:proteolysis"/>
    <property type="evidence" value="ECO:0007669"/>
    <property type="project" value="UniProtKB-KW"/>
</dbReference>
<dbReference type="InterPro" id="IPR001254">
    <property type="entry name" value="Trypsin_dom"/>
</dbReference>
<dbReference type="OrthoDB" id="6359008at2759"/>
<dbReference type="SMART" id="SM01360">
    <property type="entry name" value="A2M"/>
    <property type="match status" value="1"/>
</dbReference>
<feature type="disulfide bond" evidence="4">
    <location>
        <begin position="1216"/>
        <end position="1234"/>
    </location>
</feature>
<keyword evidence="1" id="KW-0732">Signal</keyword>
<dbReference type="InterPro" id="IPR033116">
    <property type="entry name" value="TRYPSIN_SER"/>
</dbReference>
<protein>
    <recommendedName>
        <fullName evidence="8">Peptidase S1 domain-containing protein</fullName>
    </recommendedName>
</protein>
<feature type="domain" description="Peptidase S1" evidence="8">
    <location>
        <begin position="941"/>
        <end position="1201"/>
    </location>
</feature>
<dbReference type="InterPro" id="IPR002172">
    <property type="entry name" value="LDrepeatLR_classA_rpt"/>
</dbReference>
<dbReference type="PANTHER" id="PTHR11412:SF136">
    <property type="entry name" value="CD109 ANTIGEN"/>
    <property type="match status" value="1"/>
</dbReference>
<dbReference type="PANTHER" id="PTHR11412">
    <property type="entry name" value="MACROGLOBULIN / COMPLEMENT"/>
    <property type="match status" value="1"/>
</dbReference>
<feature type="compositionally biased region" description="Basic and acidic residues" evidence="7">
    <location>
        <begin position="1851"/>
        <end position="1875"/>
    </location>
</feature>
<evidence type="ECO:0000256" key="7">
    <source>
        <dbReference type="SAM" id="MobiDB-lite"/>
    </source>
</evidence>
<feature type="coiled-coil region" evidence="6">
    <location>
        <begin position="58"/>
        <end position="92"/>
    </location>
</feature>
<accession>A0A8J2PBX1</accession>
<feature type="region of interest" description="Disordered" evidence="7">
    <location>
        <begin position="635"/>
        <end position="659"/>
    </location>
</feature>
<dbReference type="Proteomes" id="UP000708208">
    <property type="component" value="Unassembled WGS sequence"/>
</dbReference>
<dbReference type="PROSITE" id="PS00134">
    <property type="entry name" value="TRYPSIN_HIS"/>
    <property type="match status" value="1"/>
</dbReference>
<dbReference type="CDD" id="cd00112">
    <property type="entry name" value="LDLa"/>
    <property type="match status" value="1"/>
</dbReference>
<dbReference type="GO" id="GO:0004252">
    <property type="term" value="F:serine-type endopeptidase activity"/>
    <property type="evidence" value="ECO:0007669"/>
    <property type="project" value="InterPro"/>
</dbReference>
<evidence type="ECO:0000313" key="10">
    <source>
        <dbReference type="Proteomes" id="UP000708208"/>
    </source>
</evidence>
<dbReference type="InterPro" id="IPR023415">
    <property type="entry name" value="LDLR_class-A_CS"/>
</dbReference>
<sequence>TCQQMSSIFTAVSPKFIYPFSIYRIGIFLEPGLQPQTNYTFTAWIKFKDPKRRYRNQIKFKEGESGQLEIQVKDLENQFYTLMLKVEDANKETFFFQGEIATGQNIRVLIHTDKFVYNLEETVHITIHFFDLPLGFKTASAVLIVRDSQNKVVIIEDLENISEGQSLNKTERLSNNFIPGIWKIIVKSKITTENEDLLYEFNANFTTQKQQPVDFSVALEVPKNIVTSHSTKLPLRITALYLGNGTEVVGKCIVEISISNDRCANQNDAGYNSGSPMDLPQVEFGIHTVTKLELIDFGEYLTKSHANGAVLTVKVNVTDSTSGKYVTEVATVQISRYIYRIAPFGLNNYKRPNLSFHADFKIVDHENRPFQSPSIRNEIRTDPDFQGNFCFKDDGIEVSLETSSVSDNLITVKFRNLTYIYEVPNVDTKENNALQIRLVQPISVNNEVIPGSIVKLHVMTTTAVKTVHTAIFCNSKVIFERTNNLDRLRDNFVISIVYPSKIGREAQIVVFTYIDNEFVSDYLTVYRTASEPSSSAPLLDSNNLAYQFDTMIGNGQSMSYPPVTPTEHPLLQPNSTTSITGILIRDTSVSKIDSSILPPDTPTLPNYNVKSQTDAPTSTTPIVLSQLNPCIPPTEIPISRADSAVKTSTLPKKPDKSPKVAQLHASSHIIELNQSVDIAFKAPAKAVTVYILIVEESCLQDREDFFTDDWLENKLESSERSWPDNEIPGFNQLKLLGMTVQTNSRLQNASDGEDGNKHALEPSCRPGKEPENTRTSGETWLSKMFQTSSSNETTIAPQKITTWILTGYYILENYEIGFFPKVKLQTVFKLFFISSNLRDAVEVKKPENLTLHVFIHNNLPGTNDRNVTVSLDFTNTDYDTEAKTKIILCAPNSITRIRFKIGRLDKNETIRLIVKASTGKINSNFIKKVKVTRKWIQTEELVAGAVEAKDEEFPYQVLLRFNKPLPEEQFCAGIILTPYIILTAAHCFRLDHNGTIVDTPIDTVRVVAGAQSTKIYSNHAETSETFEIESLILHEEYVNKPHMVHDIALLRLKKRITFTNFIKSVLIPNETLGEELSDQAVVSGWGYVPELKINSTNELRKANLTILSNQRCITLLTEFIFKKEMLCASGNGADACKGDSGGPLTCVHKNNTDKQFACGIVSLGLGNKTDNRELCGNNTWEKPGTYTKVSSYYLWIIKNLCDMAKQDECPSNYHKCCNKLCVMNEARCDGFNDCGDNSDEENCNVANNKRGPINCDDTESCPKLRVVFTAVTPKFIYPFATYRIGIFLESNKYKGRNYTFEADIKSEKHLPKKKIHPLTLVPSTSGELEMYVQALVSEFYSLQLKVTNPKGDIFYYESGIASGQNIRVLIHTDKLIYSPQESVHFRVFLQLPYNYEAIYGTIELCDPQNIAKMTEYFSDVESPSLDFTYKIPDNFTEGIWKIFVNSRTEIEENQFYYYNFSTNFVIQMQQPPEFFLIVDVPKYLVTSERTNLPLSITALYMRDGGGVEGQCILELSIFNITCENNISGQSHEVTISREFHIETIVKPEPIEFGSILKEEHANGAILMVNVTVTDSILGRVVSKIVTVQISRYDYKIANFGLTNYKRPNLPFLLDLKLVDLENRPILFANRSDETCWLPRNVQGTLRFKNDGVQFTLDSDSQNESLVLETTVNNLTYKYQVPELQVDERASLQIRLIFPLTVNNEVAAGAHVTVNVMTTNRVETVHVAIFCNEKIVMVRTHKLKMRRNDFEIEFKYPEKIGRHTKLIVFSYVDDYFVSDFLSLTTVVPESNAYLHTSLSSRNELILPQGSPPPLQDTLVTPVGKSKSKRETSSLNSVFETQTPTTQTYNDTFDNKPPDTRTLQTDKIESKLHKKASETNTSDIEINNSSIEISTRSQSETLLQNDTTISQTDSSVIETGTSETTTKPQDYPTNPVTGLVEAHSHAKLFASHDSVELNKSVTITFNVPSGNTNAKTVYLLIVEESCLHDREDFFTDDWFEKASESSNRSCAGNKFPGFAQLKQLGMTVETNAPPQDA</sequence>
<evidence type="ECO:0000256" key="4">
    <source>
        <dbReference type="PROSITE-ProRule" id="PRU00124"/>
    </source>
</evidence>
<dbReference type="PROSITE" id="PS50068">
    <property type="entry name" value="LDLRA_2"/>
    <property type="match status" value="1"/>
</dbReference>
<dbReference type="PROSITE" id="PS01209">
    <property type="entry name" value="LDLRA_1"/>
    <property type="match status" value="1"/>
</dbReference>
<dbReference type="EMBL" id="CAJVCH010527242">
    <property type="protein sequence ID" value="CAG7822717.1"/>
    <property type="molecule type" value="Genomic_DNA"/>
</dbReference>
<dbReference type="CDD" id="cd00190">
    <property type="entry name" value="Tryp_SPc"/>
    <property type="match status" value="1"/>
</dbReference>
<evidence type="ECO:0000313" key="9">
    <source>
        <dbReference type="EMBL" id="CAG7822717.1"/>
    </source>
</evidence>
<dbReference type="InterPro" id="IPR050473">
    <property type="entry name" value="A2M/Complement_sys"/>
</dbReference>
<evidence type="ECO:0000256" key="2">
    <source>
        <dbReference type="ARBA" id="ARBA00022966"/>
    </source>
</evidence>
<feature type="region of interest" description="Disordered" evidence="7">
    <location>
        <begin position="746"/>
        <end position="775"/>
    </location>
</feature>